<dbReference type="GeneID" id="97309483"/>
<reference evidence="1 2" key="1">
    <citation type="submission" date="2019-03" db="EMBL/GenBank/DDBJ databases">
        <title>Complete Genome Sequence of Paraburkholderia dipogonis ICMP 19430T, a Nitrogen-fixing Symbiont of the South African Invasive Legume Dipogon lignosus in New Zealand.</title>
        <authorList>
            <person name="De Meyer S.E."/>
        </authorList>
    </citation>
    <scope>NUCLEOTIDE SEQUENCE [LARGE SCALE GENOMIC DNA]</scope>
    <source>
        <strain evidence="1 2">ICMP 19430</strain>
    </source>
</reference>
<gene>
    <name evidence="1" type="ORF">E2553_40270</name>
</gene>
<dbReference type="Proteomes" id="UP000297385">
    <property type="component" value="Unassembled WGS sequence"/>
</dbReference>
<dbReference type="NCBIfam" id="NF040692">
    <property type="entry name" value="recomb_assoc"/>
    <property type="match status" value="1"/>
</dbReference>
<sequence length="213" mass="23024">MAKTDLTQFLEALCEGVHPRTEASLRLIFAICREQEERGSADYSVATIGRLSAERGGPSAPAIRNKTGEKYRALISAYAEQAGGQKKKRAVCRPSVSEELLEGIADPVLRTRINLLLADLEATRAQLLAARHIAAQKAVLVLSDGTQPQEHVATANEPPILTTQERKALATAISDKTLDHWGWTIDKSARVLTDSGQVLFGVGFVSAIRKIVG</sequence>
<dbReference type="EMBL" id="SNVI01000005">
    <property type="protein sequence ID" value="TFE37647.1"/>
    <property type="molecule type" value="Genomic_DNA"/>
</dbReference>
<name>A0A4Y8MJN1_9BURK</name>
<organism evidence="1 2">
    <name type="scientific">Paraburkholderia dipogonis</name>
    <dbReference type="NCBI Taxonomy" id="1211383"/>
    <lineage>
        <taxon>Bacteria</taxon>
        <taxon>Pseudomonadati</taxon>
        <taxon>Pseudomonadota</taxon>
        <taxon>Betaproteobacteria</taxon>
        <taxon>Burkholderiales</taxon>
        <taxon>Burkholderiaceae</taxon>
        <taxon>Paraburkholderia</taxon>
    </lineage>
</organism>
<comment type="caution">
    <text evidence="1">The sequence shown here is derived from an EMBL/GenBank/DDBJ whole genome shotgun (WGS) entry which is preliminary data.</text>
</comment>
<evidence type="ECO:0000313" key="1">
    <source>
        <dbReference type="EMBL" id="TFE37647.1"/>
    </source>
</evidence>
<evidence type="ECO:0000313" key="2">
    <source>
        <dbReference type="Proteomes" id="UP000297385"/>
    </source>
</evidence>
<protein>
    <submittedName>
        <fullName evidence="1">Uncharacterized protein</fullName>
    </submittedName>
</protein>
<dbReference type="AlphaFoldDB" id="A0A4Y8MJN1"/>
<dbReference type="InterPro" id="IPR048061">
    <property type="entry name" value="GmtX-like"/>
</dbReference>
<dbReference type="RefSeq" id="WP_134466169.1">
    <property type="nucleotide sequence ID" value="NZ_JBHMFL010000152.1"/>
</dbReference>
<accession>A0A4Y8MJN1</accession>
<proteinExistence type="predicted"/>